<evidence type="ECO:0000313" key="1">
    <source>
        <dbReference type="EMBL" id="MDT2371502.1"/>
    </source>
</evidence>
<protein>
    <submittedName>
        <fullName evidence="1">Transcriptional regulator</fullName>
    </submittedName>
</protein>
<dbReference type="Proteomes" id="UP001260956">
    <property type="component" value="Unassembled WGS sequence"/>
</dbReference>
<proteinExistence type="predicted"/>
<dbReference type="AlphaFoldDB" id="A0AAW8RN28"/>
<dbReference type="EMBL" id="JARPTX010000180">
    <property type="protein sequence ID" value="MDT2371502.1"/>
    <property type="molecule type" value="Genomic_DNA"/>
</dbReference>
<feature type="non-terminal residue" evidence="1">
    <location>
        <position position="1"/>
    </location>
</feature>
<evidence type="ECO:0000313" key="2">
    <source>
        <dbReference type="Proteomes" id="UP001260956"/>
    </source>
</evidence>
<gene>
    <name evidence="1" type="ORF">P6Z85_15520</name>
</gene>
<comment type="caution">
    <text evidence="1">The sequence shown here is derived from an EMBL/GenBank/DDBJ whole genome shotgun (WGS) entry which is preliminary data.</text>
</comment>
<reference evidence="1" key="1">
    <citation type="submission" date="2023-03" db="EMBL/GenBank/DDBJ databases">
        <authorList>
            <person name="Shen W."/>
            <person name="Cai J."/>
        </authorList>
    </citation>
    <scope>NUCLEOTIDE SEQUENCE</scope>
    <source>
        <strain evidence="1">B1010-2</strain>
    </source>
</reference>
<sequence>NYMESDRKNLRKLNEYRRILPTDKTIRSYIMALK</sequence>
<name>A0AAW8RN28_ENTFC</name>
<organism evidence="1 2">
    <name type="scientific">Enterococcus faecium</name>
    <name type="common">Streptococcus faecium</name>
    <dbReference type="NCBI Taxonomy" id="1352"/>
    <lineage>
        <taxon>Bacteria</taxon>
        <taxon>Bacillati</taxon>
        <taxon>Bacillota</taxon>
        <taxon>Bacilli</taxon>
        <taxon>Lactobacillales</taxon>
        <taxon>Enterococcaceae</taxon>
        <taxon>Enterococcus</taxon>
    </lineage>
</organism>
<accession>A0AAW8RN28</accession>